<dbReference type="GeneID" id="37224576"/>
<dbReference type="RefSeq" id="XP_025574189.1">
    <property type="nucleotide sequence ID" value="XM_025719711.1"/>
</dbReference>
<evidence type="ECO:0000313" key="2">
    <source>
        <dbReference type="Proteomes" id="UP000249402"/>
    </source>
</evidence>
<evidence type="ECO:0000313" key="1">
    <source>
        <dbReference type="EMBL" id="RAK99861.1"/>
    </source>
</evidence>
<dbReference type="EMBL" id="KZ824444">
    <property type="protein sequence ID" value="RAK99861.1"/>
    <property type="molecule type" value="Genomic_DNA"/>
</dbReference>
<sequence>MCQRLIETIEHRCGCRIDSPGSVIELNGCNNCGIIKRTQQMGKTTKRDPCPDCITNGLWVKRNGKWEKA</sequence>
<keyword evidence="2" id="KW-1185">Reference proteome</keyword>
<gene>
    <name evidence="1" type="ORF">BO80DRAFT_426237</name>
</gene>
<proteinExistence type="predicted"/>
<dbReference type="OrthoDB" id="4518796at2759"/>
<organism evidence="1 2">
    <name type="scientific">Aspergillus ibericus CBS 121593</name>
    <dbReference type="NCBI Taxonomy" id="1448316"/>
    <lineage>
        <taxon>Eukaryota</taxon>
        <taxon>Fungi</taxon>
        <taxon>Dikarya</taxon>
        <taxon>Ascomycota</taxon>
        <taxon>Pezizomycotina</taxon>
        <taxon>Eurotiomycetes</taxon>
        <taxon>Eurotiomycetidae</taxon>
        <taxon>Eurotiales</taxon>
        <taxon>Aspergillaceae</taxon>
        <taxon>Aspergillus</taxon>
        <taxon>Aspergillus subgen. Circumdati</taxon>
    </lineage>
</organism>
<protein>
    <submittedName>
        <fullName evidence="1">Uncharacterized protein</fullName>
    </submittedName>
</protein>
<dbReference type="VEuPathDB" id="FungiDB:BO80DRAFT_426237"/>
<name>A0A395GWA7_9EURO</name>
<dbReference type="Proteomes" id="UP000249402">
    <property type="component" value="Unassembled WGS sequence"/>
</dbReference>
<dbReference type="AlphaFoldDB" id="A0A395GWA7"/>
<accession>A0A395GWA7</accession>
<reference evidence="1 2" key="1">
    <citation type="submission" date="2018-02" db="EMBL/GenBank/DDBJ databases">
        <title>The genomes of Aspergillus section Nigri reveals drivers in fungal speciation.</title>
        <authorList>
            <consortium name="DOE Joint Genome Institute"/>
            <person name="Vesth T.C."/>
            <person name="Nybo J."/>
            <person name="Theobald S."/>
            <person name="Brandl J."/>
            <person name="Frisvad J.C."/>
            <person name="Nielsen K.F."/>
            <person name="Lyhne E.K."/>
            <person name="Kogle M.E."/>
            <person name="Kuo A."/>
            <person name="Riley R."/>
            <person name="Clum A."/>
            <person name="Nolan M."/>
            <person name="Lipzen A."/>
            <person name="Salamov A."/>
            <person name="Henrissat B."/>
            <person name="Wiebenga A."/>
            <person name="De vries R.P."/>
            <person name="Grigoriev I.V."/>
            <person name="Mortensen U.H."/>
            <person name="Andersen M.R."/>
            <person name="Baker S.E."/>
        </authorList>
    </citation>
    <scope>NUCLEOTIDE SEQUENCE [LARGE SCALE GENOMIC DNA]</scope>
    <source>
        <strain evidence="1 2">CBS 121593</strain>
    </source>
</reference>